<dbReference type="AlphaFoldDB" id="A0A4V2UV46"/>
<comment type="caution">
    <text evidence="1">The sequence shown here is derived from an EMBL/GenBank/DDBJ whole genome shotgun (WGS) entry which is preliminary data.</text>
</comment>
<evidence type="ECO:0000313" key="2">
    <source>
        <dbReference type="Proteomes" id="UP000294599"/>
    </source>
</evidence>
<dbReference type="EMBL" id="SMAF01000023">
    <property type="protein sequence ID" value="TCS94347.1"/>
    <property type="molecule type" value="Genomic_DNA"/>
</dbReference>
<evidence type="ECO:0000313" key="1">
    <source>
        <dbReference type="EMBL" id="TCS94347.1"/>
    </source>
</evidence>
<keyword evidence="2" id="KW-1185">Reference proteome</keyword>
<dbReference type="RefSeq" id="WP_132577547.1">
    <property type="nucleotide sequence ID" value="NZ_JBHLWF010000021.1"/>
</dbReference>
<organism evidence="1 2">
    <name type="scientific">Pseudofulvimonas gallinarii</name>
    <dbReference type="NCBI Taxonomy" id="634155"/>
    <lineage>
        <taxon>Bacteria</taxon>
        <taxon>Pseudomonadati</taxon>
        <taxon>Pseudomonadota</taxon>
        <taxon>Gammaproteobacteria</taxon>
        <taxon>Lysobacterales</taxon>
        <taxon>Rhodanobacteraceae</taxon>
        <taxon>Pseudofulvimonas</taxon>
    </lineage>
</organism>
<protein>
    <submittedName>
        <fullName evidence="1">Uncharacterized protein</fullName>
    </submittedName>
</protein>
<gene>
    <name evidence="1" type="ORF">EDC25_12317</name>
</gene>
<sequence>MLIALARIDPTTDIEGTRKRQPMYLKVSLAGLPEELAKRTRIAFNLQAAHGCSVGYVNGLGLPADMLVIDADSKDAKVVMERALQAGRKVLAFGHAAGIEHGVTVLKRDTPVTELGNLFRAEIDRLRERRDPVDGAPRRRGVPVIVRLASGGIDARANLKLVSGDLTLIIRRGASRVLAPSHSDILVAAERLMTTDWKVEVLTSFDIMSVRGWMSRSLDSFLVRAVRARGVVLPRFPDTPVRLHDWPDLAECNDPLAVEMAGLMSRGLVTIDRLVEYTGAGQIDVCNLLWAFRAAGLLTVSATTPVRRPTPPTSQRQHRASLLTRIARRIGMGFAVP</sequence>
<accession>A0A4V2UV46</accession>
<name>A0A4V2UV46_9GAMM</name>
<reference evidence="1 2" key="1">
    <citation type="submission" date="2019-03" db="EMBL/GenBank/DDBJ databases">
        <title>Genomic Encyclopedia of Type Strains, Phase IV (KMG-IV): sequencing the most valuable type-strain genomes for metagenomic binning, comparative biology and taxonomic classification.</title>
        <authorList>
            <person name="Goeker M."/>
        </authorList>
    </citation>
    <scope>NUCLEOTIDE SEQUENCE [LARGE SCALE GENOMIC DNA]</scope>
    <source>
        <strain evidence="1 2">DSM 21944</strain>
    </source>
</reference>
<proteinExistence type="predicted"/>
<dbReference type="Proteomes" id="UP000294599">
    <property type="component" value="Unassembled WGS sequence"/>
</dbReference>